<dbReference type="PANTHER" id="PTHR30319:SF1">
    <property type="entry name" value="TRANSCRIPTIONAL REPRESSOR PAAX"/>
    <property type="match status" value="1"/>
</dbReference>
<dbReference type="EMBL" id="MFLI01000007">
    <property type="protein sequence ID" value="OGG62392.1"/>
    <property type="molecule type" value="Genomic_DNA"/>
</dbReference>
<evidence type="ECO:0000256" key="1">
    <source>
        <dbReference type="ARBA" id="ARBA00022722"/>
    </source>
</evidence>
<gene>
    <name evidence="9" type="ORF">A3C19_00420</name>
</gene>
<keyword evidence="7" id="KW-0472">Membrane</keyword>
<sequence>MGHLEESARKRRRKQNIQHALLTSVAVTGLLAWAVLAPNTLQLLRYLPGERNKFGHRIRTAAGRLVAKGRATWIEKKGKKYLRITNLGRRELALEQAKITLTAQKKRWDGRWRMVVFDIPERRRRVRNRLREVMQEVGFVRMQDSVWVYPHDCEDFIALLKMELKIGKDVLYAIADTIEYDKPLRIHFALPLE</sequence>
<evidence type="ECO:0000313" key="9">
    <source>
        <dbReference type="EMBL" id="OGG62392.1"/>
    </source>
</evidence>
<keyword evidence="3 9" id="KW-0255">Endonuclease</keyword>
<dbReference type="STRING" id="1798495.A3C19_00420"/>
<dbReference type="GO" id="GO:0004521">
    <property type="term" value="F:RNA endonuclease activity"/>
    <property type="evidence" value="ECO:0007669"/>
    <property type="project" value="InterPro"/>
</dbReference>
<dbReference type="Gene3D" id="3.30.70.2650">
    <property type="match status" value="1"/>
</dbReference>
<keyword evidence="2" id="KW-0479">Metal-binding</keyword>
<evidence type="ECO:0000256" key="7">
    <source>
        <dbReference type="SAM" id="Phobius"/>
    </source>
</evidence>
<dbReference type="PANTHER" id="PTHR30319">
    <property type="entry name" value="PHENYLACETIC ACID REGULATOR-RELATED TRANSCRIPTIONAL REPRESSOR"/>
    <property type="match status" value="1"/>
</dbReference>
<dbReference type="GO" id="GO:0006351">
    <property type="term" value="P:DNA-templated transcription"/>
    <property type="evidence" value="ECO:0007669"/>
    <property type="project" value="TreeGrafter"/>
</dbReference>
<keyword evidence="1" id="KW-0540">Nuclease</keyword>
<dbReference type="AlphaFoldDB" id="A0A1F6DMZ3"/>
<accession>A0A1F6DMZ3</accession>
<proteinExistence type="predicted"/>
<dbReference type="Pfam" id="PF20803">
    <property type="entry name" value="PaaX_M"/>
    <property type="match status" value="1"/>
</dbReference>
<name>A0A1F6DMZ3_9BACT</name>
<comment type="caution">
    <text evidence="9">The sequence shown here is derived from an EMBL/GenBank/DDBJ whole genome shotgun (WGS) entry which is preliminary data.</text>
</comment>
<evidence type="ECO:0000256" key="6">
    <source>
        <dbReference type="ARBA" id="ARBA00023118"/>
    </source>
</evidence>
<dbReference type="SUPFAM" id="SSF143430">
    <property type="entry name" value="TTP0101/SSO1404-like"/>
    <property type="match status" value="1"/>
</dbReference>
<dbReference type="InterPro" id="IPR021127">
    <property type="entry name" value="CRISPR_associated_Cas2"/>
</dbReference>
<feature type="transmembrane region" description="Helical" evidence="7">
    <location>
        <begin position="20"/>
        <end position="37"/>
    </location>
</feature>
<evidence type="ECO:0000256" key="2">
    <source>
        <dbReference type="ARBA" id="ARBA00022723"/>
    </source>
</evidence>
<evidence type="ECO:0000256" key="5">
    <source>
        <dbReference type="ARBA" id="ARBA00022842"/>
    </source>
</evidence>
<organism evidence="9 10">
    <name type="scientific">Candidatus Kaiserbacteria bacterium RIFCSPHIGHO2_02_FULL_54_22</name>
    <dbReference type="NCBI Taxonomy" id="1798495"/>
    <lineage>
        <taxon>Bacteria</taxon>
        <taxon>Candidatus Kaiseribacteriota</taxon>
    </lineage>
</organism>
<evidence type="ECO:0000313" key="10">
    <source>
        <dbReference type="Proteomes" id="UP000178532"/>
    </source>
</evidence>
<keyword evidence="7" id="KW-1133">Transmembrane helix</keyword>
<dbReference type="InterPro" id="IPR048846">
    <property type="entry name" value="PaaX-like_central"/>
</dbReference>
<dbReference type="GO" id="GO:0043571">
    <property type="term" value="P:maintenance of CRISPR repeat elements"/>
    <property type="evidence" value="ECO:0007669"/>
    <property type="project" value="InterPro"/>
</dbReference>
<evidence type="ECO:0000256" key="3">
    <source>
        <dbReference type="ARBA" id="ARBA00022759"/>
    </source>
</evidence>
<evidence type="ECO:0000259" key="8">
    <source>
        <dbReference type="Pfam" id="PF20803"/>
    </source>
</evidence>
<keyword evidence="7" id="KW-0812">Transmembrane</keyword>
<keyword evidence="4" id="KW-0378">Hydrolase</keyword>
<protein>
    <submittedName>
        <fullName evidence="9">CRISPR-associated endonuclease Cas2</fullName>
    </submittedName>
</protein>
<dbReference type="Proteomes" id="UP000178532">
    <property type="component" value="Unassembled WGS sequence"/>
</dbReference>
<keyword evidence="6" id="KW-0051">Antiviral defense</keyword>
<dbReference type="NCBIfam" id="TIGR01573">
    <property type="entry name" value="cas2"/>
    <property type="match status" value="1"/>
</dbReference>
<evidence type="ECO:0000256" key="4">
    <source>
        <dbReference type="ARBA" id="ARBA00022801"/>
    </source>
</evidence>
<feature type="domain" description="Transcriptional repressor PaaX-like central Cas2-like" evidence="8">
    <location>
        <begin position="106"/>
        <end position="181"/>
    </location>
</feature>
<reference evidence="9 10" key="1">
    <citation type="journal article" date="2016" name="Nat. Commun.">
        <title>Thousands of microbial genomes shed light on interconnected biogeochemical processes in an aquifer system.</title>
        <authorList>
            <person name="Anantharaman K."/>
            <person name="Brown C.T."/>
            <person name="Hug L.A."/>
            <person name="Sharon I."/>
            <person name="Castelle C.J."/>
            <person name="Probst A.J."/>
            <person name="Thomas B.C."/>
            <person name="Singh A."/>
            <person name="Wilkins M.J."/>
            <person name="Karaoz U."/>
            <person name="Brodie E.L."/>
            <person name="Williams K.H."/>
            <person name="Hubbard S.S."/>
            <person name="Banfield J.F."/>
        </authorList>
    </citation>
    <scope>NUCLEOTIDE SEQUENCE [LARGE SCALE GENOMIC DNA]</scope>
</reference>
<keyword evidence="5" id="KW-0460">Magnesium</keyword>